<dbReference type="KEGG" id="egd:GS424_005260"/>
<sequence length="221" mass="23068">MAQPAARSAATPVAGAETARKPRFIGLKDLVFCVLMGALMLALGLVVVLPFAASLQAIYFVVPGLAGIIWGVLFVVLMAKCPKTGAVAIPFIIYGGYMLAGGSLYVFFLFLITGIVSELVMLRGGFASTVRSFVPPLLMTLSNAMGGTLTMLLFRDSMVQTYLTMGMDEAAADAALSAIEAFWLAPANILLAVVLATAGALVGYAVGCKLLKKHFRPAGAV</sequence>
<organism evidence="1 2">
    <name type="scientific">Eggerthella guodeyinii</name>
    <dbReference type="NCBI Taxonomy" id="2690837"/>
    <lineage>
        <taxon>Bacteria</taxon>
        <taxon>Bacillati</taxon>
        <taxon>Actinomycetota</taxon>
        <taxon>Coriobacteriia</taxon>
        <taxon>Eggerthellales</taxon>
        <taxon>Eggerthellaceae</taxon>
        <taxon>Eggerthella</taxon>
    </lineage>
</organism>
<protein>
    <submittedName>
        <fullName evidence="1">MptD family putative ECF transporter S component</fullName>
    </submittedName>
</protein>
<reference evidence="1 2" key="1">
    <citation type="submission" date="2020-10" db="EMBL/GenBank/DDBJ databases">
        <title>Eggerthella sp. nov., isolated from human feces.</title>
        <authorList>
            <person name="Yajun G."/>
        </authorList>
    </citation>
    <scope>NUCLEOTIDE SEQUENCE [LARGE SCALE GENOMIC DNA]</scope>
    <source>
        <strain evidence="1 2">HF-1101</strain>
    </source>
</reference>
<dbReference type="AlphaFoldDB" id="A0A6L7IV63"/>
<dbReference type="InterPro" id="IPR011733">
    <property type="entry name" value="CHP02185_IM"/>
</dbReference>
<dbReference type="NCBIfam" id="TIGR02185">
    <property type="entry name" value="Trep_Strep"/>
    <property type="match status" value="1"/>
</dbReference>
<dbReference type="Proteomes" id="UP000478463">
    <property type="component" value="Chromosome"/>
</dbReference>
<proteinExistence type="predicted"/>
<evidence type="ECO:0000313" key="2">
    <source>
        <dbReference type="Proteomes" id="UP000478463"/>
    </source>
</evidence>
<evidence type="ECO:0000313" key="1">
    <source>
        <dbReference type="EMBL" id="QOS69255.1"/>
    </source>
</evidence>
<dbReference type="RefSeq" id="WP_160943115.1">
    <property type="nucleotide sequence ID" value="NZ_CP063310.1"/>
</dbReference>
<gene>
    <name evidence="1" type="ORF">GS424_005260</name>
</gene>
<accession>A0A6L7IV63</accession>
<dbReference type="EMBL" id="CP063310">
    <property type="protein sequence ID" value="QOS69255.1"/>
    <property type="molecule type" value="Genomic_DNA"/>
</dbReference>
<name>A0A6L7IV63_9ACTN</name>
<dbReference type="Pfam" id="PF09605">
    <property type="entry name" value="Trep_Strep"/>
    <property type="match status" value="1"/>
</dbReference>